<organism evidence="1 2">
    <name type="scientific">Lysobacter capsici AZ78</name>
    <dbReference type="NCBI Taxonomy" id="1444315"/>
    <lineage>
        <taxon>Bacteria</taxon>
        <taxon>Pseudomonadati</taxon>
        <taxon>Pseudomonadota</taxon>
        <taxon>Gammaproteobacteria</taxon>
        <taxon>Lysobacterales</taxon>
        <taxon>Lysobacteraceae</taxon>
        <taxon>Lysobacter</taxon>
    </lineage>
</organism>
<evidence type="ECO:0000313" key="2">
    <source>
        <dbReference type="Proteomes" id="UP000023435"/>
    </source>
</evidence>
<evidence type="ECO:0000313" key="1">
    <source>
        <dbReference type="EMBL" id="KWS05503.1"/>
    </source>
</evidence>
<sequence length="37" mass="4199">MESAHSVSLWAFTRTLCLFNKRHVMFRFATSAGALNP</sequence>
<gene>
    <name evidence="1" type="ORF">AZ78_3055</name>
</gene>
<dbReference type="Proteomes" id="UP000023435">
    <property type="component" value="Unassembled WGS sequence"/>
</dbReference>
<comment type="caution">
    <text evidence="1">The sequence shown here is derived from an EMBL/GenBank/DDBJ whole genome shotgun (WGS) entry which is preliminary data.</text>
</comment>
<dbReference type="AlphaFoldDB" id="A0A108UAD7"/>
<accession>A0A108UAD7</accession>
<name>A0A108UAD7_9GAMM</name>
<proteinExistence type="predicted"/>
<protein>
    <submittedName>
        <fullName evidence="1">Uncharacterized protein</fullName>
    </submittedName>
</protein>
<keyword evidence="2" id="KW-1185">Reference proteome</keyword>
<reference evidence="1 2" key="1">
    <citation type="journal article" date="2014" name="Genome Announc.">
        <title>Draft Genome Sequence of Lysobacter capsici AZ78, a Bacterium Antagonistic to Plant-Pathogenic Oomycetes.</title>
        <authorList>
            <person name="Puopolo G."/>
            <person name="Sonego P."/>
            <person name="Engelen K."/>
            <person name="Pertot I."/>
        </authorList>
    </citation>
    <scope>NUCLEOTIDE SEQUENCE [LARGE SCALE GENOMIC DNA]</scope>
    <source>
        <strain evidence="1 2">AZ78</strain>
    </source>
</reference>
<dbReference type="EMBL" id="JAJA02000001">
    <property type="protein sequence ID" value="KWS05503.1"/>
    <property type="molecule type" value="Genomic_DNA"/>
</dbReference>